<feature type="active site" description="Proton acceptor" evidence="4">
    <location>
        <position position="81"/>
    </location>
</feature>
<dbReference type="InterPro" id="IPR029001">
    <property type="entry name" value="ITPase-like_fam"/>
</dbReference>
<dbReference type="GO" id="GO:0036218">
    <property type="term" value="F:dTTP diphosphatase activity"/>
    <property type="evidence" value="ECO:0007669"/>
    <property type="project" value="RHEA"/>
</dbReference>
<comment type="catalytic activity">
    <reaction evidence="4">
        <text>UTP + H2O = UMP + diphosphate + H(+)</text>
        <dbReference type="Rhea" id="RHEA:29395"/>
        <dbReference type="ChEBI" id="CHEBI:15377"/>
        <dbReference type="ChEBI" id="CHEBI:15378"/>
        <dbReference type="ChEBI" id="CHEBI:33019"/>
        <dbReference type="ChEBI" id="CHEBI:46398"/>
        <dbReference type="ChEBI" id="CHEBI:57865"/>
        <dbReference type="EC" id="3.6.1.9"/>
    </reaction>
</comment>
<dbReference type="EMBL" id="LT907975">
    <property type="protein sequence ID" value="SOB57143.1"/>
    <property type="molecule type" value="Genomic_DNA"/>
</dbReference>
<dbReference type="Pfam" id="PF02545">
    <property type="entry name" value="Maf"/>
    <property type="match status" value="1"/>
</dbReference>
<dbReference type="GO" id="GO:0005737">
    <property type="term" value="C:cytoplasm"/>
    <property type="evidence" value="ECO:0007669"/>
    <property type="project" value="UniProtKB-SubCell"/>
</dbReference>
<dbReference type="OrthoDB" id="9807767at2"/>
<evidence type="ECO:0000256" key="4">
    <source>
        <dbReference type="HAMAP-Rule" id="MF_00528"/>
    </source>
</evidence>
<dbReference type="PANTHER" id="PTHR43213:SF5">
    <property type="entry name" value="BIFUNCTIONAL DTTP_UTP PYROPHOSPHATASE_METHYLTRANSFERASE PROTEIN-RELATED"/>
    <property type="match status" value="1"/>
</dbReference>
<evidence type="ECO:0000256" key="2">
    <source>
        <dbReference type="ARBA" id="ARBA00022801"/>
    </source>
</evidence>
<feature type="site" description="Important for substrate specificity" evidence="4">
    <location>
        <position position="23"/>
    </location>
</feature>
<comment type="caution">
    <text evidence="4">Lacks conserved residue(s) required for the propagation of feature annotation.</text>
</comment>
<dbReference type="HAMAP" id="MF_00528">
    <property type="entry name" value="Maf"/>
    <property type="match status" value="1"/>
</dbReference>
<proteinExistence type="inferred from homology"/>
<keyword evidence="3 4" id="KW-0546">Nucleotide metabolism</keyword>
<sequence>MNNTATGPFQSEKEIVLASGSPRRKELLQGLGLDLTIQPSTLDEPLPEDDESPQEYALRMAEMKTRDVANQHPDATVIGADTIVVLNDRIMGKPHNEEDALNMLKALAGEKHQVITAFCIILDNSKAVTQAVVTDVYMRESSDKELLGYIATGEPVDKAGAYAIQGIGTFLVKDIKGSYTNVVGLPLTEVIETLVQWRVIAAR</sequence>
<dbReference type="CDD" id="cd00555">
    <property type="entry name" value="Maf"/>
    <property type="match status" value="1"/>
</dbReference>
<comment type="cofactor">
    <cofactor evidence="1 4">
        <name>a divalent metal cation</name>
        <dbReference type="ChEBI" id="CHEBI:60240"/>
    </cofactor>
</comment>
<gene>
    <name evidence="5" type="ORF">DPRO_0264</name>
</gene>
<dbReference type="NCBIfam" id="TIGR00172">
    <property type="entry name" value="maf"/>
    <property type="match status" value="1"/>
</dbReference>
<comment type="function">
    <text evidence="4">Nucleoside triphosphate pyrophosphatase that hydrolyzes dTTP and UTP. May have a dual role in cell division arrest and in preventing the incorporation of modified nucleotides into cellular nucleic acids.</text>
</comment>
<dbReference type="InterPro" id="IPR003697">
    <property type="entry name" value="Maf-like"/>
</dbReference>
<evidence type="ECO:0000256" key="1">
    <source>
        <dbReference type="ARBA" id="ARBA00001968"/>
    </source>
</evidence>
<keyword evidence="4" id="KW-0963">Cytoplasm</keyword>
<dbReference type="RefSeq" id="WP_097010452.1">
    <property type="nucleotide sequence ID" value="NZ_LT907975.1"/>
</dbReference>
<dbReference type="EC" id="3.6.1.9" evidence="4"/>
<evidence type="ECO:0000256" key="3">
    <source>
        <dbReference type="ARBA" id="ARBA00023080"/>
    </source>
</evidence>
<dbReference type="SUPFAM" id="SSF52972">
    <property type="entry name" value="ITPase-like"/>
    <property type="match status" value="1"/>
</dbReference>
<dbReference type="AlphaFoldDB" id="A0A2C8F3H8"/>
<reference evidence="6" key="1">
    <citation type="submission" date="2017-09" db="EMBL/GenBank/DDBJ databases">
        <authorList>
            <person name="Regsiter A."/>
            <person name="William W."/>
        </authorList>
    </citation>
    <scope>NUCLEOTIDE SEQUENCE [LARGE SCALE GENOMIC DNA]</scope>
    <source>
        <strain evidence="6">500-1</strain>
    </source>
</reference>
<evidence type="ECO:0000313" key="6">
    <source>
        <dbReference type="Proteomes" id="UP000219215"/>
    </source>
</evidence>
<dbReference type="GO" id="GO:0036221">
    <property type="term" value="F:UTP diphosphatase activity"/>
    <property type="evidence" value="ECO:0007669"/>
    <property type="project" value="RHEA"/>
</dbReference>
<dbReference type="PANTHER" id="PTHR43213">
    <property type="entry name" value="BIFUNCTIONAL DTTP/UTP PYROPHOSPHATASE/METHYLTRANSFERASE PROTEIN-RELATED"/>
    <property type="match status" value="1"/>
</dbReference>
<comment type="catalytic activity">
    <reaction evidence="4">
        <text>dTTP + H2O = dTMP + diphosphate + H(+)</text>
        <dbReference type="Rhea" id="RHEA:28534"/>
        <dbReference type="ChEBI" id="CHEBI:15377"/>
        <dbReference type="ChEBI" id="CHEBI:15378"/>
        <dbReference type="ChEBI" id="CHEBI:33019"/>
        <dbReference type="ChEBI" id="CHEBI:37568"/>
        <dbReference type="ChEBI" id="CHEBI:63528"/>
        <dbReference type="EC" id="3.6.1.9"/>
    </reaction>
</comment>
<dbReference type="GO" id="GO:0009117">
    <property type="term" value="P:nucleotide metabolic process"/>
    <property type="evidence" value="ECO:0007669"/>
    <property type="project" value="UniProtKB-KW"/>
</dbReference>
<comment type="subcellular location">
    <subcellularLocation>
        <location evidence="4">Cytoplasm</location>
    </subcellularLocation>
</comment>
<dbReference type="KEGG" id="pprf:DPRO_0264"/>
<organism evidence="5 6">
    <name type="scientific">Pseudodesulfovibrio profundus</name>
    <dbReference type="NCBI Taxonomy" id="57320"/>
    <lineage>
        <taxon>Bacteria</taxon>
        <taxon>Pseudomonadati</taxon>
        <taxon>Thermodesulfobacteriota</taxon>
        <taxon>Desulfovibrionia</taxon>
        <taxon>Desulfovibrionales</taxon>
        <taxon>Desulfovibrionaceae</taxon>
    </lineage>
</organism>
<name>A0A2C8F3H8_9BACT</name>
<accession>A0A2C8F3H8</accession>
<keyword evidence="2 4" id="KW-0378">Hydrolase</keyword>
<dbReference type="PIRSF" id="PIRSF006305">
    <property type="entry name" value="Maf"/>
    <property type="match status" value="1"/>
</dbReference>
<feature type="site" description="Important for substrate specificity" evidence="4">
    <location>
        <position position="82"/>
    </location>
</feature>
<dbReference type="Proteomes" id="UP000219215">
    <property type="component" value="Chromosome DPRO"/>
</dbReference>
<keyword evidence="6" id="KW-1185">Reference proteome</keyword>
<feature type="site" description="Important for substrate specificity" evidence="4">
    <location>
        <position position="165"/>
    </location>
</feature>
<evidence type="ECO:0000313" key="5">
    <source>
        <dbReference type="EMBL" id="SOB57143.1"/>
    </source>
</evidence>
<comment type="similarity">
    <text evidence="4">Belongs to the Maf family. YhdE subfamily.</text>
</comment>
<dbReference type="Gene3D" id="3.90.950.10">
    <property type="match status" value="1"/>
</dbReference>
<protein>
    <recommendedName>
        <fullName evidence="4">dTTP/UTP pyrophosphatase</fullName>
        <shortName evidence="4">dTTPase/UTPase</shortName>
        <ecNumber evidence="4">3.6.1.9</ecNumber>
    </recommendedName>
    <alternativeName>
        <fullName evidence="4">Nucleoside triphosphate pyrophosphatase</fullName>
    </alternativeName>
    <alternativeName>
        <fullName evidence="4">Nucleotide pyrophosphatase</fullName>
        <shortName evidence="4">Nucleotide PPase</shortName>
    </alternativeName>
</protein>